<proteinExistence type="predicted"/>
<dbReference type="SUPFAM" id="SSF160904">
    <property type="entry name" value="Jann2411-like"/>
    <property type="match status" value="1"/>
</dbReference>
<name>A0A7W6J681_9HYPH</name>
<feature type="domain" description="Zinc finger CGNR" evidence="1">
    <location>
        <begin position="145"/>
        <end position="184"/>
    </location>
</feature>
<accession>A0A7W6J681</accession>
<dbReference type="InterPro" id="IPR023286">
    <property type="entry name" value="ABATE_dom_sf"/>
</dbReference>
<evidence type="ECO:0000313" key="3">
    <source>
        <dbReference type="Proteomes" id="UP000528286"/>
    </source>
</evidence>
<reference evidence="2 3" key="1">
    <citation type="submission" date="2020-08" db="EMBL/GenBank/DDBJ databases">
        <title>Genomic Encyclopedia of Type Strains, Phase IV (KMG-IV): sequencing the most valuable type-strain genomes for metagenomic binning, comparative biology and taxonomic classification.</title>
        <authorList>
            <person name="Goeker M."/>
        </authorList>
    </citation>
    <scope>NUCLEOTIDE SEQUENCE [LARGE SCALE GENOMIC DNA]</scope>
    <source>
        <strain evidence="2 3">DSM 29853</strain>
    </source>
</reference>
<comment type="caution">
    <text evidence="2">The sequence shown here is derived from an EMBL/GenBank/DDBJ whole genome shotgun (WGS) entry which is preliminary data.</text>
</comment>
<dbReference type="EMBL" id="JACIEZ010000005">
    <property type="protein sequence ID" value="MBB4065533.1"/>
    <property type="molecule type" value="Genomic_DNA"/>
</dbReference>
<dbReference type="PANTHER" id="PTHR35525">
    <property type="entry name" value="BLL6575 PROTEIN"/>
    <property type="match status" value="1"/>
</dbReference>
<evidence type="ECO:0000259" key="1">
    <source>
        <dbReference type="Pfam" id="PF11706"/>
    </source>
</evidence>
<dbReference type="InterPro" id="IPR010852">
    <property type="entry name" value="ABATE"/>
</dbReference>
<dbReference type="AlphaFoldDB" id="A0A7W6J681"/>
<organism evidence="2 3">
    <name type="scientific">Gellertiella hungarica</name>
    <dbReference type="NCBI Taxonomy" id="1572859"/>
    <lineage>
        <taxon>Bacteria</taxon>
        <taxon>Pseudomonadati</taxon>
        <taxon>Pseudomonadota</taxon>
        <taxon>Alphaproteobacteria</taxon>
        <taxon>Hyphomicrobiales</taxon>
        <taxon>Rhizobiaceae</taxon>
        <taxon>Gellertiella</taxon>
    </lineage>
</organism>
<keyword evidence="3" id="KW-1185">Reference proteome</keyword>
<dbReference type="Pfam" id="PF11706">
    <property type="entry name" value="zf-CGNR"/>
    <property type="match status" value="1"/>
</dbReference>
<protein>
    <submittedName>
        <fullName evidence="2">Putative RNA-binding Zn ribbon-like protein</fullName>
    </submittedName>
</protein>
<dbReference type="Pfam" id="PF07336">
    <property type="entry name" value="ABATE"/>
    <property type="match status" value="1"/>
</dbReference>
<dbReference type="InterPro" id="IPR021005">
    <property type="entry name" value="Znf_CGNR"/>
</dbReference>
<sequence length="199" mass="22051">MRFTSYNSTMSFTWTPHRFVGGALAFDIANSVILRHLPERRLDRLADPANLAALPQAASAHSAERASFGVLHPLSPQDAPQLLALREAIDRYFRARAEGREDDRLLADLLEEIAGAIRRDPAKGDLIASTARSALMLISSPAADRTKVCGHCGWLFIDRSKNRSRLWCDMAICGNREKASRHYAARRGKPAGDDTEEKP</sequence>
<dbReference type="PANTHER" id="PTHR35525:SF3">
    <property type="entry name" value="BLL6575 PROTEIN"/>
    <property type="match status" value="1"/>
</dbReference>
<evidence type="ECO:0000313" key="2">
    <source>
        <dbReference type="EMBL" id="MBB4065533.1"/>
    </source>
</evidence>
<gene>
    <name evidence="2" type="ORF">GGR23_002740</name>
</gene>
<dbReference type="Proteomes" id="UP000528286">
    <property type="component" value="Unassembled WGS sequence"/>
</dbReference>
<dbReference type="Gene3D" id="1.10.3300.10">
    <property type="entry name" value="Jann2411-like domain"/>
    <property type="match status" value="1"/>
</dbReference>